<evidence type="ECO:0000256" key="1">
    <source>
        <dbReference type="SAM" id="MobiDB-lite"/>
    </source>
</evidence>
<evidence type="ECO:0000259" key="2">
    <source>
        <dbReference type="Pfam" id="PF12671"/>
    </source>
</evidence>
<protein>
    <submittedName>
        <fullName evidence="3">Amidase domain-containing protein</fullName>
    </submittedName>
</protein>
<feature type="domain" description="Putative amidase" evidence="2">
    <location>
        <begin position="179"/>
        <end position="320"/>
    </location>
</feature>
<dbReference type="PANTHER" id="PTHR40032:SF1">
    <property type="entry name" value="EXPORTED PROTEIN"/>
    <property type="match status" value="1"/>
</dbReference>
<dbReference type="Gene3D" id="3.90.1720.10">
    <property type="entry name" value="endopeptidase domain like (from Nostoc punctiforme)"/>
    <property type="match status" value="1"/>
</dbReference>
<dbReference type="Pfam" id="PF12671">
    <property type="entry name" value="Amidase_6"/>
    <property type="match status" value="1"/>
</dbReference>
<name>A0ABU2M9H3_9ACTN</name>
<organism evidence="3 4">
    <name type="scientific">Nocardiopsis lambiniae</name>
    <dbReference type="NCBI Taxonomy" id="3075539"/>
    <lineage>
        <taxon>Bacteria</taxon>
        <taxon>Bacillati</taxon>
        <taxon>Actinomycetota</taxon>
        <taxon>Actinomycetes</taxon>
        <taxon>Streptosporangiales</taxon>
        <taxon>Nocardiopsidaceae</taxon>
        <taxon>Nocardiopsis</taxon>
    </lineage>
</organism>
<dbReference type="PANTHER" id="PTHR40032">
    <property type="entry name" value="EXPORTED PROTEIN-RELATED"/>
    <property type="match status" value="1"/>
</dbReference>
<comment type="caution">
    <text evidence="3">The sequence shown here is derived from an EMBL/GenBank/DDBJ whole genome shotgun (WGS) entry which is preliminary data.</text>
</comment>
<dbReference type="InterPro" id="IPR024301">
    <property type="entry name" value="Amidase_6"/>
</dbReference>
<proteinExistence type="predicted"/>
<sequence length="333" mass="36870">MAQARNYLALRSDQLVNSPSLFGRLTDGLAVDSALEERIHDDIVVIEDHREGDRSVDGGNAAADVAVSLIEIAAESDRATITVEENSKLYYQNPAPGEPEFSEYWLRHEFVFVQGRSGWVLLDSTPEFAPGVLLPATQVIDTGSALEEPEVAGEAETTGRPLETAEGSGMGTMALSKANKKKVVDYAQKYVKNYNKNYRSYKQDCTNFVSQAMKSGGWKHTGSVIGRKSSTNWFYGSMTATTSYTWAGAENWGIFARDKSKRTKKITLKSLAAGDILQAAWRKNSAKDHSMIVVKTGSGGEKYLNYHSTDTKEEKLSRIRQRHPGATWYPHRT</sequence>
<dbReference type="EMBL" id="JAVREP010000007">
    <property type="protein sequence ID" value="MDT0329218.1"/>
    <property type="molecule type" value="Genomic_DNA"/>
</dbReference>
<keyword evidence="4" id="KW-1185">Reference proteome</keyword>
<dbReference type="Proteomes" id="UP001183390">
    <property type="component" value="Unassembled WGS sequence"/>
</dbReference>
<dbReference type="RefSeq" id="WP_311511881.1">
    <property type="nucleotide sequence ID" value="NZ_JAVREP010000007.1"/>
</dbReference>
<evidence type="ECO:0000313" key="3">
    <source>
        <dbReference type="EMBL" id="MDT0329218.1"/>
    </source>
</evidence>
<gene>
    <name evidence="3" type="ORF">RM479_12430</name>
</gene>
<reference evidence="4" key="1">
    <citation type="submission" date="2023-07" db="EMBL/GenBank/DDBJ databases">
        <title>30 novel species of actinomycetes from the DSMZ collection.</title>
        <authorList>
            <person name="Nouioui I."/>
        </authorList>
    </citation>
    <scope>NUCLEOTIDE SEQUENCE [LARGE SCALE GENOMIC DNA]</scope>
    <source>
        <strain evidence="4">DSM 44743</strain>
    </source>
</reference>
<evidence type="ECO:0000313" key="4">
    <source>
        <dbReference type="Proteomes" id="UP001183390"/>
    </source>
</evidence>
<feature type="region of interest" description="Disordered" evidence="1">
    <location>
        <begin position="147"/>
        <end position="168"/>
    </location>
</feature>
<accession>A0ABU2M9H3</accession>